<name>A0A6A4HJA0_9AGAR</name>
<dbReference type="Proteomes" id="UP000799118">
    <property type="component" value="Unassembled WGS sequence"/>
</dbReference>
<accession>A0A6A4HJA0</accession>
<dbReference type="OrthoDB" id="3237250at2759"/>
<protein>
    <submittedName>
        <fullName evidence="1">Uncharacterized protein</fullName>
    </submittedName>
</protein>
<evidence type="ECO:0000313" key="1">
    <source>
        <dbReference type="EMBL" id="KAE9398902.1"/>
    </source>
</evidence>
<sequence length="478" mass="54805">MRVSRMPLEPGFRLWPYPRQYGYCRSFSTESEARTRAIGSRDAFIPLIAATSFFLHTLEQLEKSWPHIIASDHLTALPPSNPSMRREVDTAFSTLNWEKRLREETRISTEWISYFLVILGQPVVGGFIDVQTFPGWLTYIPVYSLARMPLALCWGPVDKWLVSFPSPIRAPYDWVMPQDVRNLSARQAPYIISPGDSDDKAHSFHPVHSRLRLPPLNIGLRQGPHETLTAFLERRERYSLKLIAAETADECQSRLDREANARKGSPPGWTGARVFYWELINGERVRIPQGRNDFQSLWERYSSDQRRYDSVTDEWDICTDLDPDEVTGDNDFGSYNSEHSLPLIHEEDFQADHSQEGFSSVNYLDRLHHREKAEHGTLSFKEEIHDLVRHRFGYIAPSVRDITGRPVASSKASTEILSYVGWARLPGSSPSHDATAGPHLEIFLRDLLKAEELKCTPSSYDLVSGTDGRYRPNIRFNV</sequence>
<proteinExistence type="predicted"/>
<keyword evidence="2" id="KW-1185">Reference proteome</keyword>
<dbReference type="EMBL" id="ML769476">
    <property type="protein sequence ID" value="KAE9398902.1"/>
    <property type="molecule type" value="Genomic_DNA"/>
</dbReference>
<organism evidence="1 2">
    <name type="scientific">Gymnopus androsaceus JB14</name>
    <dbReference type="NCBI Taxonomy" id="1447944"/>
    <lineage>
        <taxon>Eukaryota</taxon>
        <taxon>Fungi</taxon>
        <taxon>Dikarya</taxon>
        <taxon>Basidiomycota</taxon>
        <taxon>Agaricomycotina</taxon>
        <taxon>Agaricomycetes</taxon>
        <taxon>Agaricomycetidae</taxon>
        <taxon>Agaricales</taxon>
        <taxon>Marasmiineae</taxon>
        <taxon>Omphalotaceae</taxon>
        <taxon>Gymnopus</taxon>
    </lineage>
</organism>
<reference evidence="1" key="1">
    <citation type="journal article" date="2019" name="Environ. Microbiol.">
        <title>Fungal ecological strategies reflected in gene transcription - a case study of two litter decomposers.</title>
        <authorList>
            <person name="Barbi F."/>
            <person name="Kohler A."/>
            <person name="Barry K."/>
            <person name="Baskaran P."/>
            <person name="Daum C."/>
            <person name="Fauchery L."/>
            <person name="Ihrmark K."/>
            <person name="Kuo A."/>
            <person name="LaButti K."/>
            <person name="Lipzen A."/>
            <person name="Morin E."/>
            <person name="Grigoriev I.V."/>
            <person name="Henrissat B."/>
            <person name="Lindahl B."/>
            <person name="Martin F."/>
        </authorList>
    </citation>
    <scope>NUCLEOTIDE SEQUENCE</scope>
    <source>
        <strain evidence="1">JB14</strain>
    </source>
</reference>
<gene>
    <name evidence="1" type="ORF">BT96DRAFT_714653</name>
</gene>
<evidence type="ECO:0000313" key="2">
    <source>
        <dbReference type="Proteomes" id="UP000799118"/>
    </source>
</evidence>
<dbReference type="AlphaFoldDB" id="A0A6A4HJA0"/>